<keyword evidence="3" id="KW-0843">Virulence</keyword>
<feature type="domain" description="Peptidase S1" evidence="6">
    <location>
        <begin position="149"/>
        <end position="380"/>
    </location>
</feature>
<dbReference type="InterPro" id="IPR001314">
    <property type="entry name" value="Peptidase_S1A"/>
</dbReference>
<name>A0A8K1FM87_PYTOL</name>
<sequence>MSVHVITVQAPLPPASPTPVILPLNTPYPEVFDIDRNASLISISTDSRLVLETKEVVFVANSSCDSAVCVLPLDVVKRNVVPESDQWSFLVTFDGSRGMYRLLGIGGDPVTNEDGIWGFSWLPQVLTSSSFTSHGLAGVSTVLSTKKEIMGGKNVDSSSVYSAFVAGLRTSEMGETFCGGSLVAPKWVLTSAGCKAIHVPTWVTLDTIRASGKPIEAIKVKRTVSHPNYVADGHSYNFMLLELERASACTPIAYKAKSFVSAALDMVSNRFEVSATAFGYGAEKYKTNRMNERLRSNRVDVLPISECPEELQSKLDVSTMCVHGKICYGDYGGPVVTQAWNEFHQLFGVIGNGYSCNMNKDYAIVGRVNAIITWITKTVKNPK</sequence>
<dbReference type="GO" id="GO:0004252">
    <property type="term" value="F:serine-type endopeptidase activity"/>
    <property type="evidence" value="ECO:0007669"/>
    <property type="project" value="InterPro"/>
</dbReference>
<dbReference type="PROSITE" id="PS50240">
    <property type="entry name" value="TRYPSIN_DOM"/>
    <property type="match status" value="1"/>
</dbReference>
<dbReference type="PANTHER" id="PTHR24276">
    <property type="entry name" value="POLYSERASE-RELATED"/>
    <property type="match status" value="1"/>
</dbReference>
<evidence type="ECO:0000313" key="8">
    <source>
        <dbReference type="Proteomes" id="UP000794436"/>
    </source>
</evidence>
<evidence type="ECO:0000256" key="2">
    <source>
        <dbReference type="ARBA" id="ARBA00022729"/>
    </source>
</evidence>
<protein>
    <recommendedName>
        <fullName evidence="6">Peptidase S1 domain-containing protein</fullName>
    </recommendedName>
</protein>
<dbReference type="GO" id="GO:0006508">
    <property type="term" value="P:proteolysis"/>
    <property type="evidence" value="ECO:0007669"/>
    <property type="project" value="InterPro"/>
</dbReference>
<evidence type="ECO:0000256" key="4">
    <source>
        <dbReference type="ARBA" id="ARBA00023157"/>
    </source>
</evidence>
<dbReference type="InterPro" id="IPR043504">
    <property type="entry name" value="Peptidase_S1_PA_chymotrypsin"/>
</dbReference>
<comment type="caution">
    <text evidence="7">The sequence shown here is derived from an EMBL/GenBank/DDBJ whole genome shotgun (WGS) entry which is preliminary data.</text>
</comment>
<evidence type="ECO:0000256" key="1">
    <source>
        <dbReference type="ARBA" id="ARBA00007664"/>
    </source>
</evidence>
<dbReference type="PRINTS" id="PR00722">
    <property type="entry name" value="CHYMOTRYPSIN"/>
</dbReference>
<evidence type="ECO:0000259" key="6">
    <source>
        <dbReference type="PROSITE" id="PS50240"/>
    </source>
</evidence>
<dbReference type="PANTHER" id="PTHR24276:SF98">
    <property type="entry name" value="FI18310P1-RELATED"/>
    <property type="match status" value="1"/>
</dbReference>
<gene>
    <name evidence="7" type="ORF">Poli38472_011487</name>
</gene>
<dbReference type="Proteomes" id="UP000794436">
    <property type="component" value="Unassembled WGS sequence"/>
</dbReference>
<dbReference type="Pfam" id="PF00089">
    <property type="entry name" value="Trypsin"/>
    <property type="match status" value="1"/>
</dbReference>
<accession>A0A8K1FM87</accession>
<dbReference type="Gene3D" id="2.40.10.10">
    <property type="entry name" value="Trypsin-like serine proteases"/>
    <property type="match status" value="1"/>
</dbReference>
<keyword evidence="2" id="KW-0732">Signal</keyword>
<dbReference type="AlphaFoldDB" id="A0A8K1FM87"/>
<comment type="similarity">
    <text evidence="1">Belongs to the peptidase S1 family.</text>
</comment>
<keyword evidence="8" id="KW-1185">Reference proteome</keyword>
<proteinExistence type="inferred from homology"/>
<reference evidence="7" key="1">
    <citation type="submission" date="2019-03" db="EMBL/GenBank/DDBJ databases">
        <title>Long read genome sequence of the mycoparasitic Pythium oligandrum ATCC 38472 isolated from sugarbeet rhizosphere.</title>
        <authorList>
            <person name="Gaulin E."/>
        </authorList>
    </citation>
    <scope>NUCLEOTIDE SEQUENCE</scope>
    <source>
        <strain evidence="7">ATCC 38472_TT</strain>
    </source>
</reference>
<evidence type="ECO:0000256" key="5">
    <source>
        <dbReference type="ARBA" id="ARBA00023180"/>
    </source>
</evidence>
<dbReference type="InterPro" id="IPR001254">
    <property type="entry name" value="Trypsin_dom"/>
</dbReference>
<dbReference type="SUPFAM" id="SSF50494">
    <property type="entry name" value="Trypsin-like serine proteases"/>
    <property type="match status" value="1"/>
</dbReference>
<dbReference type="SMART" id="SM00020">
    <property type="entry name" value="Tryp_SPc"/>
    <property type="match status" value="1"/>
</dbReference>
<organism evidence="7 8">
    <name type="scientific">Pythium oligandrum</name>
    <name type="common">Mycoparasitic fungus</name>
    <dbReference type="NCBI Taxonomy" id="41045"/>
    <lineage>
        <taxon>Eukaryota</taxon>
        <taxon>Sar</taxon>
        <taxon>Stramenopiles</taxon>
        <taxon>Oomycota</taxon>
        <taxon>Peronosporomycetes</taxon>
        <taxon>Pythiales</taxon>
        <taxon>Pythiaceae</taxon>
        <taxon>Pythium</taxon>
    </lineage>
</organism>
<evidence type="ECO:0000313" key="7">
    <source>
        <dbReference type="EMBL" id="TMW64607.1"/>
    </source>
</evidence>
<dbReference type="InterPro" id="IPR009003">
    <property type="entry name" value="Peptidase_S1_PA"/>
</dbReference>
<keyword evidence="4" id="KW-1015">Disulfide bond</keyword>
<keyword evidence="5" id="KW-0325">Glycoprotein</keyword>
<dbReference type="OrthoDB" id="10066789at2759"/>
<evidence type="ECO:0000256" key="3">
    <source>
        <dbReference type="ARBA" id="ARBA00023026"/>
    </source>
</evidence>
<dbReference type="InterPro" id="IPR050430">
    <property type="entry name" value="Peptidase_S1"/>
</dbReference>
<dbReference type="EMBL" id="SPLM01000039">
    <property type="protein sequence ID" value="TMW64607.1"/>
    <property type="molecule type" value="Genomic_DNA"/>
</dbReference>